<reference evidence="1 2" key="1">
    <citation type="submission" date="2019-11" db="EMBL/GenBank/DDBJ databases">
        <title>Draft genome sequence of Kocuria indica DP-K7, a methyl red degrading Actinobacterium.</title>
        <authorList>
            <person name="Kumaran S."/>
            <person name="Tischler D."/>
            <person name="Ngo A.C.R."/>
            <person name="Schultes F."/>
        </authorList>
    </citation>
    <scope>NUCLEOTIDE SEQUENCE [LARGE SCALE GENOMIC DNA]</scope>
    <source>
        <strain evidence="1 2">DP-K7</strain>
    </source>
</reference>
<protein>
    <submittedName>
        <fullName evidence="1">Abi family protein</fullName>
    </submittedName>
</protein>
<organism evidence="1 2">
    <name type="scientific">Kocuria marina subsp. indica</name>
    <dbReference type="NCBI Taxonomy" id="1049583"/>
    <lineage>
        <taxon>Bacteria</taxon>
        <taxon>Bacillati</taxon>
        <taxon>Actinomycetota</taxon>
        <taxon>Actinomycetes</taxon>
        <taxon>Micrococcales</taxon>
        <taxon>Micrococcaceae</taxon>
        <taxon>Kocuria</taxon>
    </lineage>
</organism>
<sequence>MRTDGGVPERERPPKVFQAYSEQVRLLQSRGMQVADPARAERVLRTTNYYRLSGYWYPYRRRRLDGEGRSNTFLEGTSFDDVMALYEFDARLRAAVLADLGPIEFAMRALLGHELGRIDPCTHLEPRLMGPSARVQGSAAEPSQQYRRWLERHAEDVRCSREDFVAHHREHYGSKLPIWAAVEVMDWGSLSALYRLSPFKVQNVLAGGVGLSSAQLGSWLKSMNMLRNYAAHQGRMYNRVYTLVPKLPRSAHPDFPAGGKDENARCFTQLTVVQYLVRALSVGNARLLPAVLRSFPSVARLDIASMGAPDGWECQPLWSS</sequence>
<dbReference type="Proteomes" id="UP000471026">
    <property type="component" value="Unassembled WGS sequence"/>
</dbReference>
<dbReference type="RefSeq" id="WP_162229410.1">
    <property type="nucleotide sequence ID" value="NZ_WMHZ01000008.1"/>
</dbReference>
<gene>
    <name evidence="1" type="ORF">GKZ75_07210</name>
</gene>
<proteinExistence type="predicted"/>
<name>A0A6N9R025_9MICC</name>
<dbReference type="Pfam" id="PF07751">
    <property type="entry name" value="Abi_2"/>
    <property type="match status" value="1"/>
</dbReference>
<evidence type="ECO:0000313" key="1">
    <source>
        <dbReference type="EMBL" id="NDO78021.1"/>
    </source>
</evidence>
<comment type="caution">
    <text evidence="1">The sequence shown here is derived from an EMBL/GenBank/DDBJ whole genome shotgun (WGS) entry which is preliminary data.</text>
</comment>
<accession>A0A6N9R025</accession>
<dbReference type="AlphaFoldDB" id="A0A6N9R025"/>
<dbReference type="InterPro" id="IPR011664">
    <property type="entry name" value="Abi_system_AbiD/AbiF-like"/>
</dbReference>
<dbReference type="EMBL" id="WMHZ01000008">
    <property type="protein sequence ID" value="NDO78021.1"/>
    <property type="molecule type" value="Genomic_DNA"/>
</dbReference>
<evidence type="ECO:0000313" key="2">
    <source>
        <dbReference type="Proteomes" id="UP000471026"/>
    </source>
</evidence>